<dbReference type="GeneID" id="9131162"/>
<accession>D5VQI1</accession>
<dbReference type="EMBL" id="CP002009">
    <property type="protein sequence ID" value="ADG12834.1"/>
    <property type="molecule type" value="Genomic_DNA"/>
</dbReference>
<dbReference type="eggNOG" id="arCOG04825">
    <property type="taxonomic scope" value="Archaea"/>
</dbReference>
<dbReference type="KEGG" id="mif:Metin_0162"/>
<dbReference type="RefSeq" id="WP_013099580.1">
    <property type="nucleotide sequence ID" value="NC_014122.1"/>
</dbReference>
<dbReference type="STRING" id="573063.Metin_0162"/>
<evidence type="ECO:0000313" key="2">
    <source>
        <dbReference type="Proteomes" id="UP000002061"/>
    </source>
</evidence>
<sequence>MNNSLESLIQGTAFNIIEKINGVGDKNKKKKLFNLIEKSLGVLTNNGVYAYYIFVKYKESEEFLLDPLFPLIDNIFGKLDYNGKKITFKDNKEEYLQKISENIYKLLFLKQVLEKVLIYARYHARALSD</sequence>
<dbReference type="AlphaFoldDB" id="D5VQI1"/>
<evidence type="ECO:0008006" key="3">
    <source>
        <dbReference type="Google" id="ProtNLM"/>
    </source>
</evidence>
<name>D5VQI1_METIM</name>
<gene>
    <name evidence="1" type="ordered locus">Metin_0162</name>
</gene>
<dbReference type="Proteomes" id="UP000002061">
    <property type="component" value="Chromosome"/>
</dbReference>
<dbReference type="HOGENOM" id="CLU_140162_1_0_2"/>
<organism evidence="1 2">
    <name type="scientific">Methanocaldococcus infernus (strain DSM 11812 / JCM 15783 / ME)</name>
    <dbReference type="NCBI Taxonomy" id="573063"/>
    <lineage>
        <taxon>Archaea</taxon>
        <taxon>Methanobacteriati</taxon>
        <taxon>Methanobacteriota</taxon>
        <taxon>Methanomada group</taxon>
        <taxon>Methanococci</taxon>
        <taxon>Methanococcales</taxon>
        <taxon>Methanocaldococcaceae</taxon>
        <taxon>Methanocaldococcus</taxon>
    </lineage>
</organism>
<keyword evidence="2" id="KW-1185">Reference proteome</keyword>
<reference evidence="1" key="1">
    <citation type="submission" date="2010-04" db="EMBL/GenBank/DDBJ databases">
        <title>Complete sequence of Methanocaldococcus infernus ME.</title>
        <authorList>
            <consortium name="US DOE Joint Genome Institute"/>
            <person name="Lucas S."/>
            <person name="Copeland A."/>
            <person name="Lapidus A."/>
            <person name="Cheng J.-F."/>
            <person name="Bruce D."/>
            <person name="Goodwin L."/>
            <person name="Pitluck S."/>
            <person name="Munk A.C."/>
            <person name="Detter J.C."/>
            <person name="Han C."/>
            <person name="Tapia R."/>
            <person name="Land M."/>
            <person name="Hauser L."/>
            <person name="Kyrpides N."/>
            <person name="Mikhailova N."/>
            <person name="Sieprawska-Lupa M."/>
            <person name="Whitman W.B."/>
            <person name="Woyke T."/>
        </authorList>
    </citation>
    <scope>NUCLEOTIDE SEQUENCE [LARGE SCALE GENOMIC DNA]</scope>
    <source>
        <strain evidence="1">ME</strain>
    </source>
</reference>
<proteinExistence type="predicted"/>
<dbReference type="OrthoDB" id="385954at2157"/>
<evidence type="ECO:0000313" key="1">
    <source>
        <dbReference type="EMBL" id="ADG12834.1"/>
    </source>
</evidence>
<protein>
    <recommendedName>
        <fullName evidence="3">CRISPR type III-B/RAMP module-associated protein Cmr5</fullName>
    </recommendedName>
</protein>